<keyword evidence="4 13" id="KW-0328">Glycosyltransferase</keyword>
<dbReference type="PANTHER" id="PTHR46396">
    <property type="entry name" value="PROTEIN O-LINKED-MANNOSE BETA-1,2-N-ACETYLGLUCOSAMINYLTRANSFERASE 1"/>
    <property type="match status" value="1"/>
</dbReference>
<evidence type="ECO:0000256" key="11">
    <source>
        <dbReference type="ARBA" id="ARBA00023136"/>
    </source>
</evidence>
<comment type="catalytic activity">
    <reaction evidence="13">
        <text>N(4)-(alpha-D-Man-(1-&gt;3)-[alpha-D-Man-(1-&gt;3)-[alpha-D-Man-(1-&gt;6)]-alpha-D-Man-(1-&gt;6)]-beta-D-Man-(1-&gt;4)-beta-D-GlcNAc-(1-&gt;4)-beta-D-GlcNAc)-L-asparaginyl-[protein] (N-glucan mannose isomer 5A1,2) + UDP-N-acetyl-alpha-D-glucosamine = N(4)-{beta-D-GlcNAc-(1-&gt;2)-alpha-D-Man-(1-&gt;3)-[alpha-D-Man-(1-&gt;3)-[alpha-D-Man-(1-&gt;6)]-alpha-D-Man-(1-&gt;6)]-beta-D-Man-(1-&gt;4)-beta-D-GlcNAc-(1-&gt;4)-beta-D-GlcNAc}-L-asparaginyl-[protein] + UDP + H(+)</text>
        <dbReference type="Rhea" id="RHEA:11456"/>
        <dbReference type="Rhea" id="RHEA-COMP:14367"/>
        <dbReference type="Rhea" id="RHEA-COMP:14368"/>
        <dbReference type="ChEBI" id="CHEBI:15378"/>
        <dbReference type="ChEBI" id="CHEBI:57705"/>
        <dbReference type="ChEBI" id="CHEBI:58223"/>
        <dbReference type="ChEBI" id="CHEBI:59087"/>
        <dbReference type="ChEBI" id="CHEBI:60625"/>
        <dbReference type="EC" id="2.4.1.101"/>
    </reaction>
</comment>
<dbReference type="GO" id="GO:0000139">
    <property type="term" value="C:Golgi membrane"/>
    <property type="evidence" value="ECO:0007669"/>
    <property type="project" value="UniProtKB-SubCell"/>
</dbReference>
<dbReference type="EC" id="2.4.1.101" evidence="13"/>
<comment type="pathway">
    <text evidence="2 13">Protein modification; protein glycosylation.</text>
</comment>
<dbReference type="Pfam" id="PF03071">
    <property type="entry name" value="GNT-I"/>
    <property type="match status" value="1"/>
</dbReference>
<comment type="function">
    <text evidence="13">Initiates complex N-linked carbohydrate formation. Essential for the conversion of high-mannose to hybrid and complex N-glycans.</text>
</comment>
<keyword evidence="10 13" id="KW-0333">Golgi apparatus</keyword>
<keyword evidence="8 13" id="KW-0735">Signal-anchor</keyword>
<evidence type="ECO:0000256" key="1">
    <source>
        <dbReference type="ARBA" id="ARBA00004323"/>
    </source>
</evidence>
<dbReference type="FunFam" id="3.90.550.10:FF:000252">
    <property type="entry name" value="Protein O-linked-mannose beta-1,2-N-acetylglucosaminyltransferase 1"/>
    <property type="match status" value="1"/>
</dbReference>
<evidence type="ECO:0000256" key="9">
    <source>
        <dbReference type="ARBA" id="ARBA00022989"/>
    </source>
</evidence>
<dbReference type="SUPFAM" id="SSF53448">
    <property type="entry name" value="Nucleotide-diphospho-sugar transferases"/>
    <property type="match status" value="1"/>
</dbReference>
<dbReference type="PANTHER" id="PTHR46396:SF1">
    <property type="entry name" value="PROTEIN O-LINKED-MANNOSE BETA-1,2-N-ACETYLGLUCOSAMINYLTRANSFERASE 1"/>
    <property type="match status" value="1"/>
</dbReference>
<dbReference type="InterPro" id="IPR004139">
    <property type="entry name" value="Glyco_trans_13"/>
</dbReference>
<dbReference type="UniPathway" id="UPA00378"/>
<dbReference type="Gene3D" id="3.90.550.10">
    <property type="entry name" value="Spore Coat Polysaccharide Biosynthesis Protein SpsA, Chain A"/>
    <property type="match status" value="1"/>
</dbReference>
<evidence type="ECO:0000256" key="10">
    <source>
        <dbReference type="ARBA" id="ARBA00023034"/>
    </source>
</evidence>
<gene>
    <name evidence="14" type="ORF">GSOID_T00030958001</name>
</gene>
<evidence type="ECO:0000256" key="3">
    <source>
        <dbReference type="ARBA" id="ARBA00006492"/>
    </source>
</evidence>
<evidence type="ECO:0000256" key="13">
    <source>
        <dbReference type="RuleBase" id="RU368119"/>
    </source>
</evidence>
<dbReference type="InterPro" id="IPR029044">
    <property type="entry name" value="Nucleotide-diphossugar_trans"/>
</dbReference>
<evidence type="ECO:0000256" key="12">
    <source>
        <dbReference type="ARBA" id="ARBA00023211"/>
    </source>
</evidence>
<keyword evidence="9" id="KW-1133">Transmembrane helix</keyword>
<sequence length="385" mass="44657">MAITYENPVAPLKALENIPVLIIAADRPKYLLRCIYHLLLAHGVNKENIVVSIDGSYSETEAVATLFGIRSFQSKSEGTKSARVSRHYRRALKHVMQELYPRAPSLIIIEDDLQVALDFFYYFEHLLPMLEDDDIYCISAWNDHGMEHAVHSPEAVYRVDGMPGLGWATSRKIVDELLPKWLPKERFTDWDIWMRQPAQRRGRQCLIPDISRSFHFGEDGLNVNSKMQGLYFRNHAIFKEDQKVGKIQYRSLEKLSSSAYDDNLKMWLNTSKVILPSDFECAPGLKKVPYFSILSNSQDKLVSFILYFKQDSKNDLDDYLRLCWCVNIWDLDSRANYKGVTRIHLQEHQVFLVGHPYSEFSHLAKPTEILSINQEIPAGNRRYKH</sequence>
<evidence type="ECO:0000256" key="5">
    <source>
        <dbReference type="ARBA" id="ARBA00022679"/>
    </source>
</evidence>
<keyword evidence="7 13" id="KW-0479">Metal-binding</keyword>
<evidence type="ECO:0000256" key="4">
    <source>
        <dbReference type="ARBA" id="ARBA00022676"/>
    </source>
</evidence>
<dbReference type="GO" id="GO:0047223">
    <property type="term" value="F:beta-1,3-galactosyl-O-glycosyl-glycoprotein beta-1,3-N-acetylglucosaminyltransferase activity"/>
    <property type="evidence" value="ECO:0007669"/>
    <property type="project" value="TreeGrafter"/>
</dbReference>
<dbReference type="GO" id="GO:0003827">
    <property type="term" value="F:alpha-1,3-mannosylglycoprotein 2-beta-N-acetylglucosaminyltransferase activity"/>
    <property type="evidence" value="ECO:0007669"/>
    <property type="project" value="UniProtKB-UniRule"/>
</dbReference>
<dbReference type="AlphaFoldDB" id="E4YPU8"/>
<evidence type="ECO:0000256" key="2">
    <source>
        <dbReference type="ARBA" id="ARBA00004922"/>
    </source>
</evidence>
<evidence type="ECO:0000313" key="14">
    <source>
        <dbReference type="EMBL" id="CBY37494.1"/>
    </source>
</evidence>
<comment type="subcellular location">
    <subcellularLocation>
        <location evidence="1 13">Golgi apparatus membrane</location>
        <topology evidence="1 13">Single-pass type II membrane protein</topology>
    </subcellularLocation>
</comment>
<keyword evidence="6" id="KW-0812">Transmembrane</keyword>
<keyword evidence="11" id="KW-0472">Membrane</keyword>
<evidence type="ECO:0000256" key="7">
    <source>
        <dbReference type="ARBA" id="ARBA00022723"/>
    </source>
</evidence>
<accession>E4YPU8</accession>
<keyword evidence="5" id="KW-0808">Transferase</keyword>
<dbReference type="GO" id="GO:0030145">
    <property type="term" value="F:manganese ion binding"/>
    <property type="evidence" value="ECO:0007669"/>
    <property type="project" value="UniProtKB-UniRule"/>
</dbReference>
<keyword evidence="12 13" id="KW-0464">Manganese</keyword>
<proteinExistence type="inferred from homology"/>
<reference evidence="14" key="1">
    <citation type="journal article" date="2010" name="Science">
        <title>Plasticity of animal genome architecture unmasked by rapid evolution of a pelagic tunicate.</title>
        <authorList>
            <person name="Denoeud F."/>
            <person name="Henriet S."/>
            <person name="Mungpakdee S."/>
            <person name="Aury J.M."/>
            <person name="Da Silva C."/>
            <person name="Brinkmann H."/>
            <person name="Mikhaleva J."/>
            <person name="Olsen L.C."/>
            <person name="Jubin C."/>
            <person name="Canestro C."/>
            <person name="Bouquet J.M."/>
            <person name="Danks G."/>
            <person name="Poulain J."/>
            <person name="Campsteijn C."/>
            <person name="Adamski M."/>
            <person name="Cross I."/>
            <person name="Yadetie F."/>
            <person name="Muffato M."/>
            <person name="Louis A."/>
            <person name="Butcher S."/>
            <person name="Tsagkogeorga G."/>
            <person name="Konrad A."/>
            <person name="Singh S."/>
            <person name="Jensen M.F."/>
            <person name="Cong E.H."/>
            <person name="Eikeseth-Otteraa H."/>
            <person name="Noel B."/>
            <person name="Anthouard V."/>
            <person name="Porcel B.M."/>
            <person name="Kachouri-Lafond R."/>
            <person name="Nishino A."/>
            <person name="Ugolini M."/>
            <person name="Chourrout P."/>
            <person name="Nishida H."/>
            <person name="Aasland R."/>
            <person name="Huzurbazar S."/>
            <person name="Westhof E."/>
            <person name="Delsuc F."/>
            <person name="Lehrach H."/>
            <person name="Reinhardt R."/>
            <person name="Weissenbach J."/>
            <person name="Roy S.W."/>
            <person name="Artiguenave F."/>
            <person name="Postlethwait J.H."/>
            <person name="Manak J.R."/>
            <person name="Thompson E.M."/>
            <person name="Jaillon O."/>
            <person name="Du Pasquier L."/>
            <person name="Boudinot P."/>
            <person name="Liberles D.A."/>
            <person name="Volff J.N."/>
            <person name="Philippe H."/>
            <person name="Lenhard B."/>
            <person name="Roest Crollius H."/>
            <person name="Wincker P."/>
            <person name="Chourrout D."/>
        </authorList>
    </citation>
    <scope>NUCLEOTIDE SEQUENCE [LARGE SCALE GENOMIC DNA]</scope>
</reference>
<dbReference type="InterPro" id="IPR052463">
    <property type="entry name" value="O-linked_mannose_GnT"/>
</dbReference>
<comment type="cofactor">
    <cofactor evidence="13">
        <name>Mn(2+)</name>
        <dbReference type="ChEBI" id="CHEBI:29035"/>
    </cofactor>
    <text evidence="13">The cofactor is mostly bound to the substrate.</text>
</comment>
<dbReference type="GO" id="GO:0016266">
    <property type="term" value="P:protein O-linked glycosylation via N-acetyl-galactosamine"/>
    <property type="evidence" value="ECO:0007669"/>
    <property type="project" value="TreeGrafter"/>
</dbReference>
<comment type="similarity">
    <text evidence="3 13">Belongs to the glycosyltransferase 13 family.</text>
</comment>
<dbReference type="EMBL" id="FN654990">
    <property type="protein sequence ID" value="CBY37494.1"/>
    <property type="molecule type" value="Genomic_DNA"/>
</dbReference>
<evidence type="ECO:0000256" key="8">
    <source>
        <dbReference type="ARBA" id="ARBA00022968"/>
    </source>
</evidence>
<protein>
    <recommendedName>
        <fullName evidence="13">Alpha-1,3-mannosyl-glycoprotein 2-beta-N-acetylglucosaminyltransferase</fullName>
        <shortName evidence="13">GNT-I</shortName>
        <shortName evidence="13">GlcNAc-T I</shortName>
        <ecNumber evidence="13">2.4.1.101</ecNumber>
    </recommendedName>
    <alternativeName>
        <fullName evidence="13">N-glycosyl-oligosaccharide-glycoprotein N-acetylglucosaminyltransferase I</fullName>
    </alternativeName>
</protein>
<organism evidence="14">
    <name type="scientific">Oikopleura dioica</name>
    <name type="common">Tunicate</name>
    <dbReference type="NCBI Taxonomy" id="34765"/>
    <lineage>
        <taxon>Eukaryota</taxon>
        <taxon>Metazoa</taxon>
        <taxon>Chordata</taxon>
        <taxon>Tunicata</taxon>
        <taxon>Appendicularia</taxon>
        <taxon>Copelata</taxon>
        <taxon>Oikopleuridae</taxon>
        <taxon>Oikopleura</taxon>
    </lineage>
</organism>
<dbReference type="Proteomes" id="UP000011014">
    <property type="component" value="Unassembled WGS sequence"/>
</dbReference>
<name>E4YPU8_OIKDI</name>
<evidence type="ECO:0000256" key="6">
    <source>
        <dbReference type="ARBA" id="ARBA00022692"/>
    </source>
</evidence>